<feature type="region of interest" description="Disordered" evidence="2">
    <location>
        <begin position="755"/>
        <end position="782"/>
    </location>
</feature>
<evidence type="ECO:0000256" key="4">
    <source>
        <dbReference type="SAM" id="SignalP"/>
    </source>
</evidence>
<feature type="transmembrane region" description="Helical" evidence="3">
    <location>
        <begin position="792"/>
        <end position="811"/>
    </location>
</feature>
<comment type="similarity">
    <text evidence="1">Belongs to the sel-1 family.</text>
</comment>
<dbReference type="InterPro" id="IPR050767">
    <property type="entry name" value="Sel1_AlgK"/>
</dbReference>
<dbReference type="Pfam" id="PF08238">
    <property type="entry name" value="Sel1"/>
    <property type="match status" value="10"/>
</dbReference>
<dbReference type="SUPFAM" id="SSF81901">
    <property type="entry name" value="HCP-like"/>
    <property type="match status" value="3"/>
</dbReference>
<comment type="caution">
    <text evidence="5">The sequence shown here is derived from an EMBL/GenBank/DDBJ whole genome shotgun (WGS) entry which is preliminary data.</text>
</comment>
<keyword evidence="3" id="KW-0812">Transmembrane</keyword>
<keyword evidence="4" id="KW-0732">Signal</keyword>
<dbReference type="Gene3D" id="1.25.40.10">
    <property type="entry name" value="Tetratricopeptide repeat domain"/>
    <property type="match status" value="3"/>
</dbReference>
<evidence type="ECO:0000256" key="3">
    <source>
        <dbReference type="SAM" id="Phobius"/>
    </source>
</evidence>
<sequence length="854" mass="94124">MARRCRLRVWMFLGVLCLLAVAVAARRNGEQGLERLTQADDQLSTKSPSSSSSSSPPETDSAAQKHAEDLVSEALAILRTLDPSPVRSQSARTDASRATLYGKALYYAKQAATVVLVHSPASLEEPADAPPPSPPKSAPVGGTGLFGKKLRSAVDKLEAAREMVGSYDAMFLLAQMNFYGNWSHPRNYLLAFELYKELADLSGNATAQSMVGFMYATGIGGAVERDQAKALLYHTFAALNGDTRSEMTVAFRHHTGIGTPRYCEDAAYYYKRVADKAIDFWRTGPPGGHALVKHSYRLADDEGGVYGEGASVVSSGMNAMRRGATTDSGKDLDDIIEYLDLMARKGDLSATFTLAKLYYDGSRNLPRDVRKAKSYFTSIAKQYWTRDSKTISGGPPGLERLAGKAAGYIGKMYLRGEGVAQDFTQASKWFRRGIQNGDASSQNGLGYMYLYGYGVKIDRQRAADLFLEAAEQDLPQAQINLGKLFIEHTDIEAAKRYFELAARHGTLEAYYYLAEIYNSRGKERSCIIATTYYKVVAERVEALQSPLAWANKAYQDGDRESALIGYMLAAEQGYEAGQANVAYLLDQEKSRLPLHHLLGPAPRKDTQKQELALIYWTRSAKQSNTDSLVKMGDYYLGGIGTEQDAEKAASCYQAASELQASAQALWNLGWMHENGVGVEQDFHLAKRYYDHALETNQEAYLPVTLSLMKLRVRSAWNTLSGGGVNAIGADPDPKPKPRPTLREFLKKWYEATPDDYDQDDIYGPSTENNNNNGADDDEGDEYYDTELLDDDLIESVIILALAAAVAALVYYRQQRQQNLARRQAEAAGVPLPHAPPPPPPLQEEEFAVPWGVPH</sequence>
<dbReference type="InterPro" id="IPR011990">
    <property type="entry name" value="TPR-like_helical_dom_sf"/>
</dbReference>
<feature type="compositionally biased region" description="Pro residues" evidence="2">
    <location>
        <begin position="832"/>
        <end position="841"/>
    </location>
</feature>
<evidence type="ECO:0000313" key="6">
    <source>
        <dbReference type="Proteomes" id="UP001447188"/>
    </source>
</evidence>
<gene>
    <name evidence="5" type="primary">HRD3</name>
    <name evidence="5" type="ORF">Q9L58_009197</name>
</gene>
<evidence type="ECO:0000256" key="2">
    <source>
        <dbReference type="SAM" id="MobiDB-lite"/>
    </source>
</evidence>
<feature type="compositionally biased region" description="Low complexity" evidence="2">
    <location>
        <begin position="822"/>
        <end position="831"/>
    </location>
</feature>
<dbReference type="InterPro" id="IPR006597">
    <property type="entry name" value="Sel1-like"/>
</dbReference>
<protein>
    <submittedName>
        <fullName evidence="5">ERAD-associated protein</fullName>
    </submittedName>
</protein>
<dbReference type="SMART" id="SM00671">
    <property type="entry name" value="SEL1"/>
    <property type="match status" value="10"/>
</dbReference>
<feature type="region of interest" description="Disordered" evidence="2">
    <location>
        <begin position="123"/>
        <end position="142"/>
    </location>
</feature>
<name>A0ABR3G7Z6_9PEZI</name>
<dbReference type="PANTHER" id="PTHR11102:SF147">
    <property type="entry name" value="SEL1L ADAPTOR SUBUNIT OF ERAD E3 UBIQUITIN LIGASE"/>
    <property type="match status" value="1"/>
</dbReference>
<dbReference type="Proteomes" id="UP001447188">
    <property type="component" value="Unassembled WGS sequence"/>
</dbReference>
<feature type="region of interest" description="Disordered" evidence="2">
    <location>
        <begin position="822"/>
        <end position="854"/>
    </location>
</feature>
<evidence type="ECO:0000313" key="5">
    <source>
        <dbReference type="EMBL" id="KAL0631943.1"/>
    </source>
</evidence>
<evidence type="ECO:0000256" key="1">
    <source>
        <dbReference type="ARBA" id="ARBA00038101"/>
    </source>
</evidence>
<feature type="chain" id="PRO_5046027579" evidence="4">
    <location>
        <begin position="26"/>
        <end position="854"/>
    </location>
</feature>
<proteinExistence type="inferred from homology"/>
<accession>A0ABR3G7Z6</accession>
<dbReference type="EMBL" id="JBBBZM010000199">
    <property type="protein sequence ID" value="KAL0631943.1"/>
    <property type="molecule type" value="Genomic_DNA"/>
</dbReference>
<keyword evidence="6" id="KW-1185">Reference proteome</keyword>
<feature type="signal peptide" evidence="4">
    <location>
        <begin position="1"/>
        <end position="25"/>
    </location>
</feature>
<feature type="compositionally biased region" description="Pro residues" evidence="2">
    <location>
        <begin position="128"/>
        <end position="137"/>
    </location>
</feature>
<feature type="compositionally biased region" description="Low complexity" evidence="2">
    <location>
        <begin position="47"/>
        <end position="57"/>
    </location>
</feature>
<dbReference type="PANTHER" id="PTHR11102">
    <property type="entry name" value="SEL-1-LIKE PROTEIN"/>
    <property type="match status" value="1"/>
</dbReference>
<organism evidence="5 6">
    <name type="scientific">Discina gigas</name>
    <dbReference type="NCBI Taxonomy" id="1032678"/>
    <lineage>
        <taxon>Eukaryota</taxon>
        <taxon>Fungi</taxon>
        <taxon>Dikarya</taxon>
        <taxon>Ascomycota</taxon>
        <taxon>Pezizomycotina</taxon>
        <taxon>Pezizomycetes</taxon>
        <taxon>Pezizales</taxon>
        <taxon>Discinaceae</taxon>
        <taxon>Discina</taxon>
    </lineage>
</organism>
<reference evidence="5 6" key="1">
    <citation type="submission" date="2024-02" db="EMBL/GenBank/DDBJ databases">
        <title>Discinaceae phylogenomics.</title>
        <authorList>
            <person name="Dirks A.C."/>
            <person name="James T.Y."/>
        </authorList>
    </citation>
    <scope>NUCLEOTIDE SEQUENCE [LARGE SCALE GENOMIC DNA]</scope>
    <source>
        <strain evidence="5 6">ACD0624</strain>
    </source>
</reference>
<feature type="region of interest" description="Disordered" evidence="2">
    <location>
        <begin position="36"/>
        <end position="66"/>
    </location>
</feature>
<keyword evidence="3" id="KW-1133">Transmembrane helix</keyword>
<keyword evidence="3" id="KW-0472">Membrane</keyword>